<evidence type="ECO:0000259" key="5">
    <source>
        <dbReference type="Pfam" id="PF00534"/>
    </source>
</evidence>
<dbReference type="Pfam" id="PF00534">
    <property type="entry name" value="Glycos_transf_1"/>
    <property type="match status" value="1"/>
</dbReference>
<dbReference type="GO" id="GO:0016757">
    <property type="term" value="F:glycosyltransferase activity"/>
    <property type="evidence" value="ECO:0007669"/>
    <property type="project" value="UniProtKB-KW"/>
</dbReference>
<gene>
    <name evidence="7" type="ORF">KG103_04000</name>
</gene>
<name>A0ABX8D6L6_9CELL</name>
<dbReference type="EMBL" id="CP074405">
    <property type="protein sequence ID" value="QVI63090.1"/>
    <property type="molecule type" value="Genomic_DNA"/>
</dbReference>
<dbReference type="Pfam" id="PF13439">
    <property type="entry name" value="Glyco_transf_4"/>
    <property type="match status" value="1"/>
</dbReference>
<keyword evidence="4" id="KW-0472">Membrane</keyword>
<dbReference type="SUPFAM" id="SSF53756">
    <property type="entry name" value="UDP-Glycosyltransferase/glycogen phosphorylase"/>
    <property type="match status" value="1"/>
</dbReference>
<dbReference type="PANTHER" id="PTHR45947">
    <property type="entry name" value="SULFOQUINOVOSYL TRANSFERASE SQD2"/>
    <property type="match status" value="1"/>
</dbReference>
<dbReference type="InterPro" id="IPR001296">
    <property type="entry name" value="Glyco_trans_1"/>
</dbReference>
<feature type="transmembrane region" description="Helical" evidence="4">
    <location>
        <begin position="32"/>
        <end position="55"/>
    </location>
</feature>
<keyword evidence="8" id="KW-1185">Reference proteome</keyword>
<evidence type="ECO:0000256" key="2">
    <source>
        <dbReference type="ARBA" id="ARBA00022676"/>
    </source>
</evidence>
<evidence type="ECO:0000313" key="7">
    <source>
        <dbReference type="EMBL" id="QVI63090.1"/>
    </source>
</evidence>
<evidence type="ECO:0000256" key="1">
    <source>
        <dbReference type="ARBA" id="ARBA00021292"/>
    </source>
</evidence>
<sequence length="649" mass="69963">MSSSSLQLACVGALTVGLGGAGVGLVTGTLDAVAAVTTLALLAALACTALALRSLRARVAVGERRWREADSRLAALAQDMHALRDRTDQLMQQSDGDLDRSTLRRLSTAVAVLDSELRTQDLPGARLRPAVLAGPDTLRVVQQLLTDGDLLEADRLVSVQVAALTDLRLQELRTLARGLRDRGYLRRAHDYFAAAAAHGDPRDQRTLALRDSERAVMEGSFVPSLTVPVKVERVAGRVLHVVGRAVPTTQSGYTLRTQSTGRAQAAEGLDPHVFVQLGITATTSRGGEVDEVDGVTYHRSVGDSIFDVGHAAWLQANAEALLEVARRVRPSVLHAHSDFFNALIARAVGDATGIPVVYEARGFWEESWLSRTADKYGWTDTAAVFARYGTPEAYEWRREREADARAAADHVVTLARVMSRRILAAGLPADRLTIVPNAVDGELFAVPSRDEALAAQLGIPAGAVVVGCVTSVVEYEGIEVLLEAFARLEQCGHPTWLLVVGDGPVLGHLQKRAESLALTNVTFTGRVPHADVLRYYSVIDVFAVPRRPADVCRLVTPLKPFEAFATGRVVVLSDVEALQEIAEDSGAAALFRAGDPDALAETLRELVEDPDRREALARAGANWVRAERSWTANAQTYAALYKQLESTRA</sequence>
<feature type="domain" description="Glycosyltransferase subfamily 4-like N-terminal" evidence="6">
    <location>
        <begin position="259"/>
        <end position="440"/>
    </location>
</feature>
<keyword evidence="3 7" id="KW-0808">Transferase</keyword>
<dbReference type="PANTHER" id="PTHR45947:SF3">
    <property type="entry name" value="SULFOQUINOVOSYL TRANSFERASE SQD2"/>
    <property type="match status" value="1"/>
</dbReference>
<accession>A0ABX8D6L6</accession>
<dbReference type="InterPro" id="IPR028098">
    <property type="entry name" value="Glyco_trans_4-like_N"/>
</dbReference>
<keyword evidence="2 7" id="KW-0328">Glycosyltransferase</keyword>
<dbReference type="Gene3D" id="3.40.50.2000">
    <property type="entry name" value="Glycogen Phosphorylase B"/>
    <property type="match status" value="2"/>
</dbReference>
<reference evidence="7 8" key="1">
    <citation type="submission" date="2021-05" db="EMBL/GenBank/DDBJ databases">
        <title>Novel species in genus Cellulomonas.</title>
        <authorList>
            <person name="Zhang G."/>
        </authorList>
    </citation>
    <scope>NUCLEOTIDE SEQUENCE [LARGE SCALE GENOMIC DNA]</scope>
    <source>
        <strain evidence="8">zg-ZUI222</strain>
    </source>
</reference>
<dbReference type="CDD" id="cd03794">
    <property type="entry name" value="GT4_WbuB-like"/>
    <property type="match status" value="1"/>
</dbReference>
<evidence type="ECO:0000259" key="6">
    <source>
        <dbReference type="Pfam" id="PF13439"/>
    </source>
</evidence>
<dbReference type="Proteomes" id="UP000677804">
    <property type="component" value="Chromosome"/>
</dbReference>
<proteinExistence type="predicted"/>
<evidence type="ECO:0000256" key="3">
    <source>
        <dbReference type="ARBA" id="ARBA00022679"/>
    </source>
</evidence>
<protein>
    <recommendedName>
        <fullName evidence="1">D-inositol 3-phosphate glycosyltransferase</fullName>
    </recommendedName>
</protein>
<organism evidence="7 8">
    <name type="scientific">Cellulomonas wangleii</name>
    <dbReference type="NCBI Taxonomy" id="2816956"/>
    <lineage>
        <taxon>Bacteria</taxon>
        <taxon>Bacillati</taxon>
        <taxon>Actinomycetota</taxon>
        <taxon>Actinomycetes</taxon>
        <taxon>Micrococcales</taxon>
        <taxon>Cellulomonadaceae</taxon>
        <taxon>Cellulomonas</taxon>
    </lineage>
</organism>
<keyword evidence="4" id="KW-0812">Transmembrane</keyword>
<dbReference type="InterPro" id="IPR050194">
    <property type="entry name" value="Glycosyltransferase_grp1"/>
</dbReference>
<dbReference type="RefSeq" id="WP_213319984.1">
    <property type="nucleotide sequence ID" value="NZ_CP074405.1"/>
</dbReference>
<feature type="domain" description="Glycosyl transferase family 1" evidence="5">
    <location>
        <begin position="452"/>
        <end position="623"/>
    </location>
</feature>
<evidence type="ECO:0000313" key="8">
    <source>
        <dbReference type="Proteomes" id="UP000677804"/>
    </source>
</evidence>
<keyword evidence="4" id="KW-1133">Transmembrane helix</keyword>
<evidence type="ECO:0000256" key="4">
    <source>
        <dbReference type="SAM" id="Phobius"/>
    </source>
</evidence>